<evidence type="ECO:0000313" key="1">
    <source>
        <dbReference type="EMBL" id="GMH87856.1"/>
    </source>
</evidence>
<protein>
    <submittedName>
        <fullName evidence="1">Uncharacterized protein</fullName>
    </submittedName>
</protein>
<dbReference type="Gene3D" id="2.115.10.20">
    <property type="entry name" value="Glycosyl hydrolase domain, family 43"/>
    <property type="match status" value="1"/>
</dbReference>
<dbReference type="InterPro" id="IPR023296">
    <property type="entry name" value="Glyco_hydro_beta-prop_sf"/>
</dbReference>
<name>A0A9W7BFZ9_9STRA</name>
<comment type="caution">
    <text evidence="1">The sequence shown here is derived from an EMBL/GenBank/DDBJ whole genome shotgun (WGS) entry which is preliminary data.</text>
</comment>
<proteinExistence type="predicted"/>
<accession>A0A9W7BFZ9</accession>
<reference evidence="2" key="1">
    <citation type="journal article" date="2023" name="Commun. Biol.">
        <title>Genome analysis of Parmales, the sister group of diatoms, reveals the evolutionary specialization of diatoms from phago-mixotrophs to photoautotrophs.</title>
        <authorList>
            <person name="Ban H."/>
            <person name="Sato S."/>
            <person name="Yoshikawa S."/>
            <person name="Yamada K."/>
            <person name="Nakamura Y."/>
            <person name="Ichinomiya M."/>
            <person name="Sato N."/>
            <person name="Blanc-Mathieu R."/>
            <person name="Endo H."/>
            <person name="Kuwata A."/>
            <person name="Ogata H."/>
        </authorList>
    </citation>
    <scope>NUCLEOTIDE SEQUENCE [LARGE SCALE GENOMIC DNA]</scope>
    <source>
        <strain evidence="2">NIES 3699</strain>
    </source>
</reference>
<dbReference type="Proteomes" id="UP001165160">
    <property type="component" value="Unassembled WGS sequence"/>
</dbReference>
<keyword evidence="2" id="KW-1185">Reference proteome</keyword>
<gene>
    <name evidence="1" type="ORF">TrVE_jg6823</name>
</gene>
<dbReference type="EMBL" id="BRXX01000076">
    <property type="protein sequence ID" value="GMH87856.1"/>
    <property type="molecule type" value="Genomic_DNA"/>
</dbReference>
<dbReference type="AlphaFoldDB" id="A0A9W7BFZ9"/>
<sequence>MPDGSVYLAFQADSCGDPTHDTGAMVGLAKSAAWDQPFELTSPDPVTPKDWDPLHPVCWAGVDEDPFLWLDKRGFHILTHGMCPSGLRQAHYKFSVDGVNWKTSYLQTYHYLVKYEDKSRHAFARMERPQLVFAGGFDENTGLAGEPVALVNGVCGFGFGKNHSDFECVFDKLTGMTWTLVRPLGDEAEV</sequence>
<evidence type="ECO:0000313" key="2">
    <source>
        <dbReference type="Proteomes" id="UP001165160"/>
    </source>
</evidence>
<organism evidence="1 2">
    <name type="scientific">Triparma verrucosa</name>
    <dbReference type="NCBI Taxonomy" id="1606542"/>
    <lineage>
        <taxon>Eukaryota</taxon>
        <taxon>Sar</taxon>
        <taxon>Stramenopiles</taxon>
        <taxon>Ochrophyta</taxon>
        <taxon>Bolidophyceae</taxon>
        <taxon>Parmales</taxon>
        <taxon>Triparmaceae</taxon>
        <taxon>Triparma</taxon>
    </lineage>
</organism>